<sequence length="119" mass="13306">MERHSSTAVLNINGFTHELKSLEYSPSQQVQGVLVSPPETIQCICVQYVCKFITSQALVITCEHTWLVFACLNLIPDPPFSTLKNTSMSMAPCQHTSSFRLKFRALQPGQRNPLLPGWA</sequence>
<reference evidence="1" key="1">
    <citation type="submission" date="2023-04" db="EMBL/GenBank/DDBJ databases">
        <authorList>
            <consortium name="ELIXIR-Norway"/>
        </authorList>
    </citation>
    <scope>NUCLEOTIDE SEQUENCE [LARGE SCALE GENOMIC DNA]</scope>
</reference>
<protein>
    <submittedName>
        <fullName evidence="1">Uncharacterized protein</fullName>
    </submittedName>
</protein>
<proteinExistence type="predicted"/>
<gene>
    <name evidence="1" type="ORF">MRATA1EN1_LOCUS26892</name>
</gene>
<evidence type="ECO:0000313" key="1">
    <source>
        <dbReference type="EMBL" id="CAI9177930.1"/>
    </source>
</evidence>
<evidence type="ECO:0000313" key="2">
    <source>
        <dbReference type="Proteomes" id="UP001176941"/>
    </source>
</evidence>
<accession>A0ABN8ZVI6</accession>
<keyword evidence="2" id="KW-1185">Reference proteome</keyword>
<dbReference type="Proteomes" id="UP001176941">
    <property type="component" value="Chromosome 7"/>
</dbReference>
<dbReference type="EMBL" id="OX459943">
    <property type="protein sequence ID" value="CAI9177930.1"/>
    <property type="molecule type" value="Genomic_DNA"/>
</dbReference>
<name>A0ABN8ZVI6_RANTA</name>
<organism evidence="1 2">
    <name type="scientific">Rangifer tarandus platyrhynchus</name>
    <name type="common">Svalbard reindeer</name>
    <dbReference type="NCBI Taxonomy" id="3082113"/>
    <lineage>
        <taxon>Eukaryota</taxon>
        <taxon>Metazoa</taxon>
        <taxon>Chordata</taxon>
        <taxon>Craniata</taxon>
        <taxon>Vertebrata</taxon>
        <taxon>Euteleostomi</taxon>
        <taxon>Mammalia</taxon>
        <taxon>Eutheria</taxon>
        <taxon>Laurasiatheria</taxon>
        <taxon>Artiodactyla</taxon>
        <taxon>Ruminantia</taxon>
        <taxon>Pecora</taxon>
        <taxon>Cervidae</taxon>
        <taxon>Odocoileinae</taxon>
        <taxon>Rangifer</taxon>
    </lineage>
</organism>